<accession>A0A543ITS1</accession>
<feature type="region of interest" description="Disordered" evidence="6">
    <location>
        <begin position="287"/>
        <end position="312"/>
    </location>
</feature>
<dbReference type="InterPro" id="IPR008271">
    <property type="entry name" value="Ser/Thr_kinase_AS"/>
</dbReference>
<keyword evidence="4 5" id="KW-0067">ATP-binding</keyword>
<keyword evidence="2 5" id="KW-0547">Nucleotide-binding</keyword>
<name>A0A543ITS1_9ACTN</name>
<feature type="transmembrane region" description="Helical" evidence="7">
    <location>
        <begin position="396"/>
        <end position="415"/>
    </location>
</feature>
<organism evidence="9 10">
    <name type="scientific">Thermopolyspora flexuosa</name>
    <dbReference type="NCBI Taxonomy" id="103836"/>
    <lineage>
        <taxon>Bacteria</taxon>
        <taxon>Bacillati</taxon>
        <taxon>Actinomycetota</taxon>
        <taxon>Actinomycetes</taxon>
        <taxon>Streptosporangiales</taxon>
        <taxon>Streptosporangiaceae</taxon>
        <taxon>Thermopolyspora</taxon>
    </lineage>
</organism>
<evidence type="ECO:0000256" key="4">
    <source>
        <dbReference type="ARBA" id="ARBA00022840"/>
    </source>
</evidence>
<feature type="compositionally biased region" description="Basic residues" evidence="6">
    <location>
        <begin position="294"/>
        <end position="304"/>
    </location>
</feature>
<keyword evidence="3 9" id="KW-0418">Kinase</keyword>
<evidence type="ECO:0000256" key="1">
    <source>
        <dbReference type="ARBA" id="ARBA00022679"/>
    </source>
</evidence>
<dbReference type="GO" id="GO:0004674">
    <property type="term" value="F:protein serine/threonine kinase activity"/>
    <property type="evidence" value="ECO:0007669"/>
    <property type="project" value="UniProtKB-KW"/>
</dbReference>
<evidence type="ECO:0000256" key="7">
    <source>
        <dbReference type="SAM" id="Phobius"/>
    </source>
</evidence>
<keyword evidence="7" id="KW-1133">Transmembrane helix</keyword>
<evidence type="ECO:0000259" key="8">
    <source>
        <dbReference type="PROSITE" id="PS50011"/>
    </source>
</evidence>
<dbReference type="Gene3D" id="3.30.200.20">
    <property type="entry name" value="Phosphorylase Kinase, domain 1"/>
    <property type="match status" value="1"/>
</dbReference>
<dbReference type="EMBL" id="VFPQ01000001">
    <property type="protein sequence ID" value="TQM73970.1"/>
    <property type="molecule type" value="Genomic_DNA"/>
</dbReference>
<dbReference type="Proteomes" id="UP000319213">
    <property type="component" value="Unassembled WGS sequence"/>
</dbReference>
<dbReference type="GO" id="GO:0005524">
    <property type="term" value="F:ATP binding"/>
    <property type="evidence" value="ECO:0007669"/>
    <property type="project" value="UniProtKB-UniRule"/>
</dbReference>
<feature type="binding site" evidence="5">
    <location>
        <position position="38"/>
    </location>
    <ligand>
        <name>ATP</name>
        <dbReference type="ChEBI" id="CHEBI:30616"/>
    </ligand>
</feature>
<dbReference type="SMART" id="SM00220">
    <property type="entry name" value="S_TKc"/>
    <property type="match status" value="1"/>
</dbReference>
<dbReference type="InterPro" id="IPR000719">
    <property type="entry name" value="Prot_kinase_dom"/>
</dbReference>
<dbReference type="Gene3D" id="1.10.510.10">
    <property type="entry name" value="Transferase(Phosphotransferase) domain 1"/>
    <property type="match status" value="1"/>
</dbReference>
<dbReference type="SUPFAM" id="SSF56112">
    <property type="entry name" value="Protein kinase-like (PK-like)"/>
    <property type="match status" value="1"/>
</dbReference>
<dbReference type="Pfam" id="PF00069">
    <property type="entry name" value="Pkinase"/>
    <property type="match status" value="1"/>
</dbReference>
<dbReference type="CDD" id="cd14014">
    <property type="entry name" value="STKc_PknB_like"/>
    <property type="match status" value="1"/>
</dbReference>
<keyword evidence="9" id="KW-0723">Serine/threonine-protein kinase</keyword>
<keyword evidence="1" id="KW-0808">Transferase</keyword>
<proteinExistence type="predicted"/>
<dbReference type="AlphaFoldDB" id="A0A543ITS1"/>
<dbReference type="PANTHER" id="PTHR43289:SF34">
    <property type="entry name" value="SERINE_THREONINE-PROTEIN KINASE YBDM-RELATED"/>
    <property type="match status" value="1"/>
</dbReference>
<dbReference type="RefSeq" id="WP_142258207.1">
    <property type="nucleotide sequence ID" value="NZ_BMPV01000008.1"/>
</dbReference>
<dbReference type="PROSITE" id="PS00107">
    <property type="entry name" value="PROTEIN_KINASE_ATP"/>
    <property type="match status" value="1"/>
</dbReference>
<evidence type="ECO:0000256" key="6">
    <source>
        <dbReference type="SAM" id="MobiDB-lite"/>
    </source>
</evidence>
<evidence type="ECO:0000256" key="2">
    <source>
        <dbReference type="ARBA" id="ARBA00022741"/>
    </source>
</evidence>
<evidence type="ECO:0000313" key="10">
    <source>
        <dbReference type="Proteomes" id="UP000319213"/>
    </source>
</evidence>
<keyword evidence="7" id="KW-0472">Membrane</keyword>
<evidence type="ECO:0000313" key="9">
    <source>
        <dbReference type="EMBL" id="TQM73970.1"/>
    </source>
</evidence>
<feature type="transmembrane region" description="Helical" evidence="7">
    <location>
        <begin position="372"/>
        <end position="390"/>
    </location>
</feature>
<dbReference type="PANTHER" id="PTHR43289">
    <property type="entry name" value="MITOGEN-ACTIVATED PROTEIN KINASE KINASE KINASE 20-RELATED"/>
    <property type="match status" value="1"/>
</dbReference>
<reference evidence="9 10" key="1">
    <citation type="submission" date="2019-06" db="EMBL/GenBank/DDBJ databases">
        <title>Sequencing the genomes of 1000 actinobacteria strains.</title>
        <authorList>
            <person name="Klenk H.-P."/>
        </authorList>
    </citation>
    <scope>NUCLEOTIDE SEQUENCE [LARGE SCALE GENOMIC DNA]</scope>
    <source>
        <strain evidence="9 10">DSM 43186</strain>
    </source>
</reference>
<evidence type="ECO:0000256" key="5">
    <source>
        <dbReference type="PROSITE-ProRule" id="PRU10141"/>
    </source>
</evidence>
<feature type="transmembrane region" description="Helical" evidence="7">
    <location>
        <begin position="344"/>
        <end position="365"/>
    </location>
</feature>
<keyword evidence="10" id="KW-1185">Reference proteome</keyword>
<dbReference type="PROSITE" id="PS00108">
    <property type="entry name" value="PROTEIN_KINASE_ST"/>
    <property type="match status" value="1"/>
</dbReference>
<gene>
    <name evidence="9" type="ORF">FHX40_0629</name>
</gene>
<comment type="caution">
    <text evidence="9">The sequence shown here is derived from an EMBL/GenBank/DDBJ whole genome shotgun (WGS) entry which is preliminary data.</text>
</comment>
<evidence type="ECO:0000256" key="3">
    <source>
        <dbReference type="ARBA" id="ARBA00022777"/>
    </source>
</evidence>
<keyword evidence="7" id="KW-0812">Transmembrane</keyword>
<sequence>MSAPELLGPYRMLSPIGAGGFGEVHLALDPEGRTVAVKVLHPHIAADEAAVARLAREVETMRRVRGPHIAEIVDAALSGDRPYLVTRYVQGRSLAVVVAQDGPLRGDALVRLAHGLAEALALIHDAGVVHRDLKPANVLLADGEPYVIDFGIAHALDSASLTASGAVVGTPGYLAPEVLEGREAGPAADVFSWAATLAYAATGRQPYGTGPAPAVAYRVVHHEPDLDGVPEWLRPLLADCLVTDPEARPTAAELCTRLGVAVPERTEVLPPAAHPNGGPVNRLHEAETREWRPGMRRPRKPSRKPRAESPWAEHQRRVHRRWVIGSGFAAALLSAAASDPLPEVAILLLGTYGLAMLIDAGFGLAAKSRSRVVLDLAAGFGAIGLSLLLTALFSPLALLLAVGTVVLVVVLFAFAG</sequence>
<dbReference type="InterPro" id="IPR011009">
    <property type="entry name" value="Kinase-like_dom_sf"/>
</dbReference>
<dbReference type="PROSITE" id="PS50011">
    <property type="entry name" value="PROTEIN_KINASE_DOM"/>
    <property type="match status" value="1"/>
</dbReference>
<feature type="domain" description="Protein kinase" evidence="8">
    <location>
        <begin position="10"/>
        <end position="269"/>
    </location>
</feature>
<protein>
    <submittedName>
        <fullName evidence="9">Serine/threonine protein kinase</fullName>
    </submittedName>
</protein>
<dbReference type="OrthoDB" id="9762169at2"/>
<dbReference type="InterPro" id="IPR017441">
    <property type="entry name" value="Protein_kinase_ATP_BS"/>
</dbReference>